<dbReference type="GO" id="GO:0017148">
    <property type="term" value="P:negative regulation of translation"/>
    <property type="evidence" value="ECO:0007669"/>
    <property type="project" value="InterPro"/>
</dbReference>
<reference evidence="2" key="1">
    <citation type="journal article" date="2018" name="Nat. Microbiol.">
        <title>Leveraging single-cell genomics to expand the fungal tree of life.</title>
        <authorList>
            <person name="Ahrendt S.R."/>
            <person name="Quandt C.A."/>
            <person name="Ciobanu D."/>
            <person name="Clum A."/>
            <person name="Salamov A."/>
            <person name="Andreopoulos B."/>
            <person name="Cheng J.F."/>
            <person name="Woyke T."/>
            <person name="Pelin A."/>
            <person name="Henrissat B."/>
            <person name="Reynolds N.K."/>
            <person name="Benny G.L."/>
            <person name="Smith M.E."/>
            <person name="James T.Y."/>
            <person name="Grigoriev I.V."/>
        </authorList>
    </citation>
    <scope>NUCLEOTIDE SEQUENCE [LARGE SCALE GENOMIC DNA]</scope>
</reference>
<proteinExistence type="predicted"/>
<dbReference type="GO" id="GO:0000288">
    <property type="term" value="P:nuclear-transcribed mRNA catabolic process, deadenylation-dependent decay"/>
    <property type="evidence" value="ECO:0007669"/>
    <property type="project" value="TreeGrafter"/>
</dbReference>
<dbReference type="PANTHER" id="PTHR13162:SF8">
    <property type="entry name" value="CCR4-NOT TRANSCRIPTION COMPLEX SUBUNIT 1"/>
    <property type="match status" value="1"/>
</dbReference>
<accession>A0A4P9WCN9</accession>
<gene>
    <name evidence="1" type="ORF">BDK51DRAFT_32336</name>
</gene>
<keyword evidence="2" id="KW-1185">Reference proteome</keyword>
<dbReference type="Proteomes" id="UP000269721">
    <property type="component" value="Unassembled WGS sequence"/>
</dbReference>
<dbReference type="GO" id="GO:0000932">
    <property type="term" value="C:P-body"/>
    <property type="evidence" value="ECO:0007669"/>
    <property type="project" value="TreeGrafter"/>
</dbReference>
<organism evidence="1 2">
    <name type="scientific">Blyttiomyces helicus</name>
    <dbReference type="NCBI Taxonomy" id="388810"/>
    <lineage>
        <taxon>Eukaryota</taxon>
        <taxon>Fungi</taxon>
        <taxon>Fungi incertae sedis</taxon>
        <taxon>Chytridiomycota</taxon>
        <taxon>Chytridiomycota incertae sedis</taxon>
        <taxon>Chytridiomycetes</taxon>
        <taxon>Chytridiomycetes incertae sedis</taxon>
        <taxon>Blyttiomyces</taxon>
    </lineage>
</organism>
<sequence length="303" mass="32857">MSSGYALSTGITLASLIHDIGYGATRSVVTLRKTLDCAGVTAQNAAATLKEEEIARVLSLMARTHTGLEQSPVSGLSAAIFKGVDPVELQKMQTWDVELFVAVVYEMNPTLDWFSVCRALDHPEFIIFDAMGLGVLLNASKAALKDIYQFPISTFFSRWKNEKGQLSFLKHAIQSAPEVFSLNQGGSARRVIPLDGSNGAARAVIPALGNQAWNSLDLLESLVLLSDGPLYDEAKTLFELGAQQSPELILLGLAQLPITWTGIFKEISPGLVMLFLAGHQNSNFVLPKLWQFSHGLAMSGLQH</sequence>
<dbReference type="GO" id="GO:0060090">
    <property type="term" value="F:molecular adaptor activity"/>
    <property type="evidence" value="ECO:0007669"/>
    <property type="project" value="TreeGrafter"/>
</dbReference>
<dbReference type="GO" id="GO:0030015">
    <property type="term" value="C:CCR4-NOT core complex"/>
    <property type="evidence" value="ECO:0007669"/>
    <property type="project" value="InterPro"/>
</dbReference>
<evidence type="ECO:0000313" key="1">
    <source>
        <dbReference type="EMBL" id="RKO89373.1"/>
    </source>
</evidence>
<evidence type="ECO:0000313" key="2">
    <source>
        <dbReference type="Proteomes" id="UP000269721"/>
    </source>
</evidence>
<name>A0A4P9WCN9_9FUNG</name>
<dbReference type="InterPro" id="IPR040398">
    <property type="entry name" value="Not1"/>
</dbReference>
<dbReference type="EMBL" id="KZ996132">
    <property type="protein sequence ID" value="RKO89373.1"/>
    <property type="molecule type" value="Genomic_DNA"/>
</dbReference>
<feature type="non-terminal residue" evidence="1">
    <location>
        <position position="303"/>
    </location>
</feature>
<dbReference type="OrthoDB" id="1933107at2759"/>
<dbReference type="AlphaFoldDB" id="A0A4P9WCN9"/>
<dbReference type="PANTHER" id="PTHR13162">
    <property type="entry name" value="CCR4-NOT TRANSCRIPTION COMPLEX"/>
    <property type="match status" value="1"/>
</dbReference>
<protein>
    <submittedName>
        <fullName evidence="1">Uncharacterized protein</fullName>
    </submittedName>
</protein>